<evidence type="ECO:0000313" key="2">
    <source>
        <dbReference type="Proteomes" id="UP000054279"/>
    </source>
</evidence>
<dbReference type="Proteomes" id="UP000054279">
    <property type="component" value="Unassembled WGS sequence"/>
</dbReference>
<organism evidence="1 2">
    <name type="scientific">Sphaerobolus stellatus (strain SS14)</name>
    <dbReference type="NCBI Taxonomy" id="990650"/>
    <lineage>
        <taxon>Eukaryota</taxon>
        <taxon>Fungi</taxon>
        <taxon>Dikarya</taxon>
        <taxon>Basidiomycota</taxon>
        <taxon>Agaricomycotina</taxon>
        <taxon>Agaricomycetes</taxon>
        <taxon>Phallomycetidae</taxon>
        <taxon>Geastrales</taxon>
        <taxon>Sphaerobolaceae</taxon>
        <taxon>Sphaerobolus</taxon>
    </lineage>
</organism>
<dbReference type="HOGENOM" id="CLU_672965_0_0_1"/>
<name>A0A0C9UDA6_SPHS4</name>
<dbReference type="EMBL" id="KN837139">
    <property type="protein sequence ID" value="KIJ41068.1"/>
    <property type="molecule type" value="Genomic_DNA"/>
</dbReference>
<evidence type="ECO:0000313" key="1">
    <source>
        <dbReference type="EMBL" id="KIJ41068.1"/>
    </source>
</evidence>
<accession>A0A0C9UDA6</accession>
<gene>
    <name evidence="1" type="ORF">M422DRAFT_255912</name>
</gene>
<proteinExistence type="predicted"/>
<dbReference type="OrthoDB" id="3222020at2759"/>
<sequence length="409" mass="47581">MPPLMKIAEEEDPNIQELKVLYRTWLSRHNRLIEKANHPSNASDYLNHAISLMPLLQAFAEIHPLVQAVTSAFSAVITIEKERWENDGRKFAEHRSTLQLCFSIQMSVKLDTVIAKLEDGLLHMFLQWQAWELRTEEKVKVFNVKPNWSDNPDNLWEVVLASGEPSLHSNDSLPNKELFLRLLQDQMRTSLEELINKNLEQLTNKTILQIEHLKDKIHYSAKYIIHSLSGLFTLLDHLDLQDLWKEMKWPFCMKVSHFITALREFFVYRFSTLDHDSDQETVTLFETSSPKQPTPSMTRITYLGQPSLLHADSWAINYLRFENSWKEIAKKINADHSGFITISEVNHFTANIPPEWSLLQWCIYSIAGYSYKARSYSTRILNLMDVIVQAQLEVLPENQPFTATVRGRS</sequence>
<dbReference type="AlphaFoldDB" id="A0A0C9UDA6"/>
<keyword evidence="2" id="KW-1185">Reference proteome</keyword>
<reference evidence="1 2" key="1">
    <citation type="submission" date="2014-06" db="EMBL/GenBank/DDBJ databases">
        <title>Evolutionary Origins and Diversification of the Mycorrhizal Mutualists.</title>
        <authorList>
            <consortium name="DOE Joint Genome Institute"/>
            <consortium name="Mycorrhizal Genomics Consortium"/>
            <person name="Kohler A."/>
            <person name="Kuo A."/>
            <person name="Nagy L.G."/>
            <person name="Floudas D."/>
            <person name="Copeland A."/>
            <person name="Barry K.W."/>
            <person name="Cichocki N."/>
            <person name="Veneault-Fourrey C."/>
            <person name="LaButti K."/>
            <person name="Lindquist E.A."/>
            <person name="Lipzen A."/>
            <person name="Lundell T."/>
            <person name="Morin E."/>
            <person name="Murat C."/>
            <person name="Riley R."/>
            <person name="Ohm R."/>
            <person name="Sun H."/>
            <person name="Tunlid A."/>
            <person name="Henrissat B."/>
            <person name="Grigoriev I.V."/>
            <person name="Hibbett D.S."/>
            <person name="Martin F."/>
        </authorList>
    </citation>
    <scope>NUCLEOTIDE SEQUENCE [LARGE SCALE GENOMIC DNA]</scope>
    <source>
        <strain evidence="1 2">SS14</strain>
    </source>
</reference>
<evidence type="ECO:0008006" key="3">
    <source>
        <dbReference type="Google" id="ProtNLM"/>
    </source>
</evidence>
<protein>
    <recommendedName>
        <fullName evidence="3">EF-hand domain-containing protein</fullName>
    </recommendedName>
</protein>